<evidence type="ECO:0000313" key="4">
    <source>
        <dbReference type="Proteomes" id="UP000324233"/>
    </source>
</evidence>
<gene>
    <name evidence="3" type="ORF">OJF2_49250</name>
</gene>
<name>A0A5B9W728_9BACT</name>
<protein>
    <submittedName>
        <fullName evidence="3">Uncharacterized protein</fullName>
    </submittedName>
</protein>
<feature type="region of interest" description="Disordered" evidence="1">
    <location>
        <begin position="45"/>
        <end position="91"/>
    </location>
</feature>
<keyword evidence="2" id="KW-0472">Membrane</keyword>
<evidence type="ECO:0000313" key="3">
    <source>
        <dbReference type="EMBL" id="QEH36363.1"/>
    </source>
</evidence>
<dbReference type="EMBL" id="CP042997">
    <property type="protein sequence ID" value="QEH36363.1"/>
    <property type="molecule type" value="Genomic_DNA"/>
</dbReference>
<keyword evidence="2" id="KW-1133">Transmembrane helix</keyword>
<keyword evidence="2" id="KW-0812">Transmembrane</keyword>
<feature type="transmembrane region" description="Helical" evidence="2">
    <location>
        <begin position="102"/>
        <end position="120"/>
    </location>
</feature>
<dbReference type="Proteomes" id="UP000324233">
    <property type="component" value="Chromosome"/>
</dbReference>
<dbReference type="OrthoDB" id="284035at2"/>
<organism evidence="3 4">
    <name type="scientific">Aquisphaera giovannonii</name>
    <dbReference type="NCBI Taxonomy" id="406548"/>
    <lineage>
        <taxon>Bacteria</taxon>
        <taxon>Pseudomonadati</taxon>
        <taxon>Planctomycetota</taxon>
        <taxon>Planctomycetia</taxon>
        <taxon>Isosphaerales</taxon>
        <taxon>Isosphaeraceae</taxon>
        <taxon>Aquisphaera</taxon>
    </lineage>
</organism>
<accession>A0A5B9W728</accession>
<feature type="compositionally biased region" description="Basic and acidic residues" evidence="1">
    <location>
        <begin position="68"/>
        <end position="77"/>
    </location>
</feature>
<dbReference type="KEGG" id="agv:OJF2_49250"/>
<keyword evidence="4" id="KW-1185">Reference proteome</keyword>
<proteinExistence type="predicted"/>
<dbReference type="RefSeq" id="WP_148596056.1">
    <property type="nucleotide sequence ID" value="NZ_CP042997.1"/>
</dbReference>
<feature type="compositionally biased region" description="Low complexity" evidence="1">
    <location>
        <begin position="48"/>
        <end position="67"/>
    </location>
</feature>
<evidence type="ECO:0000256" key="2">
    <source>
        <dbReference type="SAM" id="Phobius"/>
    </source>
</evidence>
<dbReference type="AlphaFoldDB" id="A0A5B9W728"/>
<reference evidence="3 4" key="1">
    <citation type="submission" date="2019-08" db="EMBL/GenBank/DDBJ databases">
        <title>Deep-cultivation of Planctomycetes and their phenomic and genomic characterization uncovers novel biology.</title>
        <authorList>
            <person name="Wiegand S."/>
            <person name="Jogler M."/>
            <person name="Boedeker C."/>
            <person name="Pinto D."/>
            <person name="Vollmers J."/>
            <person name="Rivas-Marin E."/>
            <person name="Kohn T."/>
            <person name="Peeters S.H."/>
            <person name="Heuer A."/>
            <person name="Rast P."/>
            <person name="Oberbeckmann S."/>
            <person name="Bunk B."/>
            <person name="Jeske O."/>
            <person name="Meyerdierks A."/>
            <person name="Storesund J.E."/>
            <person name="Kallscheuer N."/>
            <person name="Luecker S."/>
            <person name="Lage O.M."/>
            <person name="Pohl T."/>
            <person name="Merkel B.J."/>
            <person name="Hornburger P."/>
            <person name="Mueller R.-W."/>
            <person name="Bruemmer F."/>
            <person name="Labrenz M."/>
            <person name="Spormann A.M."/>
            <person name="Op den Camp H."/>
            <person name="Overmann J."/>
            <person name="Amann R."/>
            <person name="Jetten M.S.M."/>
            <person name="Mascher T."/>
            <person name="Medema M.H."/>
            <person name="Devos D.P."/>
            <person name="Kaster A.-K."/>
            <person name="Ovreas L."/>
            <person name="Rohde M."/>
            <person name="Galperin M.Y."/>
            <person name="Jogler C."/>
        </authorList>
    </citation>
    <scope>NUCLEOTIDE SEQUENCE [LARGE SCALE GENOMIC DNA]</scope>
    <source>
        <strain evidence="3 4">OJF2</strain>
    </source>
</reference>
<evidence type="ECO:0000256" key="1">
    <source>
        <dbReference type="SAM" id="MobiDB-lite"/>
    </source>
</evidence>
<sequence length="296" mass="32458">MAEPPPRSEHELEIAAADWLLGGAAAGGPDSRLVADGDSAEFKLVDIPPEAESPAPAPRAPGAGHAAARPERTRRESGPAQAPRTPRVEQAWSRGAEWGPTLARIALALAVVLGLVYFAFSAGQYGLGVLAFLLGGLAVLALCYPIFITLERPVRVTPEQAARDFFNALSHRVPHYRRMWLLLSEDGRSSPRYATFGEFARYWDARRRELSGGRAGFFRPLAFHLDEFRAADKSAGKTEIDAKFKVRIRMPGQGGHETLGLIPLSRSFVRGPDKMWYLNDGTLESPRHDHRDDVEG</sequence>
<feature type="transmembrane region" description="Helical" evidence="2">
    <location>
        <begin position="126"/>
        <end position="147"/>
    </location>
</feature>